<organism evidence="8 9">
    <name type="scientific">candidate division TA06 bacterium</name>
    <dbReference type="NCBI Taxonomy" id="2250710"/>
    <lineage>
        <taxon>Bacteria</taxon>
        <taxon>Bacteria division TA06</taxon>
    </lineage>
</organism>
<dbReference type="InterPro" id="IPR043129">
    <property type="entry name" value="ATPase_NBD"/>
</dbReference>
<keyword evidence="5 6" id="KW-0067">ATP-binding</keyword>
<dbReference type="GO" id="GO:0006083">
    <property type="term" value="P:acetate metabolic process"/>
    <property type="evidence" value="ECO:0007669"/>
    <property type="project" value="TreeGrafter"/>
</dbReference>
<dbReference type="EMBL" id="QNBC01000068">
    <property type="protein sequence ID" value="RKX65852.1"/>
    <property type="molecule type" value="Genomic_DNA"/>
</dbReference>
<keyword evidence="6" id="KW-0479">Metal-binding</keyword>
<evidence type="ECO:0000256" key="5">
    <source>
        <dbReference type="ARBA" id="ARBA00022840"/>
    </source>
</evidence>
<sequence length="404" mass="44977">MNILVINSGSSSIKYQYFKKGETTPIIKGIIERVGMEGATLSHSKRGFDKYKKVIPVENHKKGIEIILNILGDKKYGALKSLDEINAVGHRVVHGGESFSGSVLIDDDVIKALEDCTDLAPLHNPPNLLGIYAMRELLPEIPNVAVFDTAFHSTIPKHAYIYAIPYKYYEKYKIRRYGFHGTSHDYVSVEGAKMLGTTRDKLKIVTCHLGNGSSIAAVDRGKSVDTSLGFGTMCGIPMGTRAGDIDPAIVPFLMEKERFSATEMRDLLYKKSGLLGISEISSDMRDIEEKAMEGDEKAILSLKIYAYYVKKYIGMYAAIMNGLDLVIFTAGVGENGWEMREMILSDMEFFGIKLDRAKNRFKGEQKIITTDDSKVKAAVVPTNEELMIAKDTQRIVKKMRGVDE</sequence>
<dbReference type="Gene3D" id="3.30.420.40">
    <property type="match status" value="2"/>
</dbReference>
<name>A0A660S9D4_UNCT6</name>
<feature type="site" description="Transition state stabilizer" evidence="6">
    <location>
        <position position="241"/>
    </location>
</feature>
<keyword evidence="3 6" id="KW-0547">Nucleotide-binding</keyword>
<gene>
    <name evidence="6" type="primary">ackA</name>
    <name evidence="8" type="ORF">DRP44_05430</name>
</gene>
<comment type="function">
    <text evidence="6">Catalyzes the formation of acetyl phosphate from acetate and ATP. Can also catalyze the reverse reaction.</text>
</comment>
<feature type="binding site" evidence="6">
    <location>
        <position position="14"/>
    </location>
    <ligand>
        <name>ATP</name>
        <dbReference type="ChEBI" id="CHEBI:30616"/>
    </ligand>
</feature>
<comment type="similarity">
    <text evidence="1 6 7">Belongs to the acetokinase family.</text>
</comment>
<dbReference type="InterPro" id="IPR023865">
    <property type="entry name" value="Aliphatic_acid_kinase_CS"/>
</dbReference>
<dbReference type="SUPFAM" id="SSF53067">
    <property type="entry name" value="Actin-like ATPase domain"/>
    <property type="match status" value="2"/>
</dbReference>
<dbReference type="GO" id="GO:0005737">
    <property type="term" value="C:cytoplasm"/>
    <property type="evidence" value="ECO:0007669"/>
    <property type="project" value="UniProtKB-SubCell"/>
</dbReference>
<protein>
    <recommendedName>
        <fullName evidence="6">Acetate kinase</fullName>
        <ecNumber evidence="6">2.7.2.1</ecNumber>
    </recommendedName>
    <alternativeName>
        <fullName evidence="6">Acetokinase</fullName>
    </alternativeName>
</protein>
<keyword evidence="2 6" id="KW-0808">Transferase</keyword>
<evidence type="ECO:0000256" key="2">
    <source>
        <dbReference type="ARBA" id="ARBA00022679"/>
    </source>
</evidence>
<dbReference type="GO" id="GO:0006085">
    <property type="term" value="P:acetyl-CoA biosynthetic process"/>
    <property type="evidence" value="ECO:0007669"/>
    <property type="project" value="UniProtKB-UniRule"/>
</dbReference>
<comment type="cofactor">
    <cofactor evidence="6">
        <name>Mg(2+)</name>
        <dbReference type="ChEBI" id="CHEBI:18420"/>
    </cofactor>
    <cofactor evidence="6">
        <name>Mn(2+)</name>
        <dbReference type="ChEBI" id="CHEBI:29035"/>
    </cofactor>
    <text evidence="6">Mg(2+). Can also accept Mn(2+).</text>
</comment>
<dbReference type="AlphaFoldDB" id="A0A660S9D4"/>
<dbReference type="GO" id="GO:0008776">
    <property type="term" value="F:acetate kinase activity"/>
    <property type="evidence" value="ECO:0007669"/>
    <property type="project" value="UniProtKB-UniRule"/>
</dbReference>
<dbReference type="PANTHER" id="PTHR21060:SF15">
    <property type="entry name" value="ACETATE KINASE-RELATED"/>
    <property type="match status" value="1"/>
</dbReference>
<dbReference type="InterPro" id="IPR000890">
    <property type="entry name" value="Aliphatic_acid_kin_short-chain"/>
</dbReference>
<feature type="binding site" evidence="6">
    <location>
        <position position="7"/>
    </location>
    <ligand>
        <name>Mg(2+)</name>
        <dbReference type="ChEBI" id="CHEBI:18420"/>
    </ligand>
</feature>
<evidence type="ECO:0000256" key="3">
    <source>
        <dbReference type="ARBA" id="ARBA00022741"/>
    </source>
</evidence>
<dbReference type="Proteomes" id="UP000282321">
    <property type="component" value="Unassembled WGS sequence"/>
</dbReference>
<comment type="catalytic activity">
    <reaction evidence="6">
        <text>acetate + ATP = acetyl phosphate + ADP</text>
        <dbReference type="Rhea" id="RHEA:11352"/>
        <dbReference type="ChEBI" id="CHEBI:22191"/>
        <dbReference type="ChEBI" id="CHEBI:30089"/>
        <dbReference type="ChEBI" id="CHEBI:30616"/>
        <dbReference type="ChEBI" id="CHEBI:456216"/>
        <dbReference type="EC" id="2.7.2.1"/>
    </reaction>
</comment>
<feature type="binding site" evidence="6">
    <location>
        <begin position="331"/>
        <end position="335"/>
    </location>
    <ligand>
        <name>ATP</name>
        <dbReference type="ChEBI" id="CHEBI:30616"/>
    </ligand>
</feature>
<dbReference type="PRINTS" id="PR00471">
    <property type="entry name" value="ACETATEKNASE"/>
</dbReference>
<evidence type="ECO:0000313" key="9">
    <source>
        <dbReference type="Proteomes" id="UP000282321"/>
    </source>
</evidence>
<comment type="subcellular location">
    <subcellularLocation>
        <location evidence="6">Cytoplasm</location>
    </subcellularLocation>
</comment>
<comment type="caution">
    <text evidence="8">The sequence shown here is derived from an EMBL/GenBank/DDBJ whole genome shotgun (WGS) entry which is preliminary data.</text>
</comment>
<evidence type="ECO:0000313" key="8">
    <source>
        <dbReference type="EMBL" id="RKX65852.1"/>
    </source>
</evidence>
<reference evidence="8 9" key="1">
    <citation type="submission" date="2018-06" db="EMBL/GenBank/DDBJ databases">
        <title>Extensive metabolic versatility and redundancy in microbially diverse, dynamic hydrothermal sediments.</title>
        <authorList>
            <person name="Dombrowski N."/>
            <person name="Teske A."/>
            <person name="Baker B.J."/>
        </authorList>
    </citation>
    <scope>NUCLEOTIDE SEQUENCE [LARGE SCALE GENOMIC DNA]</scope>
    <source>
        <strain evidence="8">B35_G9</strain>
    </source>
</reference>
<dbReference type="PANTHER" id="PTHR21060">
    <property type="entry name" value="ACETATE KINASE"/>
    <property type="match status" value="1"/>
</dbReference>
<dbReference type="Pfam" id="PF00871">
    <property type="entry name" value="Acetate_kinase"/>
    <property type="match status" value="1"/>
</dbReference>
<evidence type="ECO:0000256" key="4">
    <source>
        <dbReference type="ARBA" id="ARBA00022777"/>
    </source>
</evidence>
<feature type="binding site" evidence="6">
    <location>
        <begin position="283"/>
        <end position="285"/>
    </location>
    <ligand>
        <name>ATP</name>
        <dbReference type="ChEBI" id="CHEBI:30616"/>
    </ligand>
</feature>
<accession>A0A660S9D4</accession>
<feature type="binding site" evidence="6">
    <location>
        <position position="91"/>
    </location>
    <ligand>
        <name>substrate</name>
    </ligand>
</feature>
<evidence type="ECO:0000256" key="1">
    <source>
        <dbReference type="ARBA" id="ARBA00008748"/>
    </source>
</evidence>
<dbReference type="EC" id="2.7.2.1" evidence="6"/>
<keyword evidence="4 6" id="KW-0418">Kinase</keyword>
<feature type="binding site" evidence="6">
    <location>
        <begin position="208"/>
        <end position="212"/>
    </location>
    <ligand>
        <name>ATP</name>
        <dbReference type="ChEBI" id="CHEBI:30616"/>
    </ligand>
</feature>
<dbReference type="PIRSF" id="PIRSF000722">
    <property type="entry name" value="Acetate_prop_kin"/>
    <property type="match status" value="1"/>
</dbReference>
<dbReference type="PROSITE" id="PS01075">
    <property type="entry name" value="ACETATE_KINASE_1"/>
    <property type="match status" value="1"/>
</dbReference>
<feature type="binding site" evidence="6">
    <location>
        <position position="384"/>
    </location>
    <ligand>
        <name>Mg(2+)</name>
        <dbReference type="ChEBI" id="CHEBI:18420"/>
    </ligand>
</feature>
<evidence type="ECO:0000256" key="6">
    <source>
        <dbReference type="HAMAP-Rule" id="MF_00020"/>
    </source>
</evidence>
<feature type="site" description="Transition state stabilizer" evidence="6">
    <location>
        <position position="180"/>
    </location>
</feature>
<feature type="active site" description="Proton donor/acceptor" evidence="6">
    <location>
        <position position="148"/>
    </location>
</feature>
<keyword evidence="6" id="KW-0963">Cytoplasm</keyword>
<dbReference type="NCBIfam" id="TIGR00016">
    <property type="entry name" value="ackA"/>
    <property type="match status" value="1"/>
</dbReference>
<dbReference type="PROSITE" id="PS01076">
    <property type="entry name" value="ACETATE_KINASE_2"/>
    <property type="match status" value="1"/>
</dbReference>
<dbReference type="CDD" id="cd24010">
    <property type="entry name" value="ASKHA_NBD_AcK_PK"/>
    <property type="match status" value="1"/>
</dbReference>
<keyword evidence="6" id="KW-0460">Magnesium</keyword>
<dbReference type="UniPathway" id="UPA00340">
    <property type="reaction ID" value="UER00458"/>
</dbReference>
<dbReference type="GO" id="GO:0000287">
    <property type="term" value="F:magnesium ion binding"/>
    <property type="evidence" value="ECO:0007669"/>
    <property type="project" value="UniProtKB-UniRule"/>
</dbReference>
<dbReference type="HAMAP" id="MF_00020">
    <property type="entry name" value="Acetate_kinase"/>
    <property type="match status" value="1"/>
</dbReference>
<comment type="pathway">
    <text evidence="6">Metabolic intermediate biosynthesis; acetyl-CoA biosynthesis; acetyl-CoA from acetate: step 1/2.</text>
</comment>
<proteinExistence type="inferred from homology"/>
<comment type="subunit">
    <text evidence="6">Homodimer.</text>
</comment>
<evidence type="ECO:0000256" key="7">
    <source>
        <dbReference type="RuleBase" id="RU003835"/>
    </source>
</evidence>
<dbReference type="GO" id="GO:0005524">
    <property type="term" value="F:ATP binding"/>
    <property type="evidence" value="ECO:0007669"/>
    <property type="project" value="UniProtKB-KW"/>
</dbReference>
<dbReference type="InterPro" id="IPR004372">
    <property type="entry name" value="Ac/propionate_kinase"/>
</dbReference>